<evidence type="ECO:0000256" key="2">
    <source>
        <dbReference type="ARBA" id="ARBA00023043"/>
    </source>
</evidence>
<accession>A0ABN9PEC1</accession>
<protein>
    <submittedName>
        <fullName evidence="4">Uncharacterized protein</fullName>
    </submittedName>
</protein>
<dbReference type="PANTHER" id="PTHR24171">
    <property type="entry name" value="ANKYRIN REPEAT DOMAIN-CONTAINING PROTEIN 39-RELATED"/>
    <property type="match status" value="1"/>
</dbReference>
<feature type="region of interest" description="Disordered" evidence="3">
    <location>
        <begin position="720"/>
        <end position="744"/>
    </location>
</feature>
<keyword evidence="2" id="KW-0040">ANK repeat</keyword>
<organism evidence="4 5">
    <name type="scientific">Prorocentrum cordatum</name>
    <dbReference type="NCBI Taxonomy" id="2364126"/>
    <lineage>
        <taxon>Eukaryota</taxon>
        <taxon>Sar</taxon>
        <taxon>Alveolata</taxon>
        <taxon>Dinophyceae</taxon>
        <taxon>Prorocentrales</taxon>
        <taxon>Prorocentraceae</taxon>
        <taxon>Prorocentrum</taxon>
    </lineage>
</organism>
<comment type="caution">
    <text evidence="4">The sequence shown here is derived from an EMBL/GenBank/DDBJ whole genome shotgun (WGS) entry which is preliminary data.</text>
</comment>
<dbReference type="SMART" id="SM00248">
    <property type="entry name" value="ANK"/>
    <property type="match status" value="3"/>
</dbReference>
<sequence length="744" mass="80242">MAARARGRRGWRRRRRVRTGGRRRRRRVRPTARQGRHGPPRGRRRGGREAGRQPEGGLVHGRSSHAGGLGRLCGSHGGGASTLTAEEPARAGGPSAGSDQRGRQSLAPQGGGQEAERERLEDLIRLRCVSLQQARQDYDLRARRSQELAAQLQELEARLHQFPQDSGVVISRTRSKIQERAVESGRRVMLGEDCLGRGARLLGARIAEVWRLRRSLDAVQHSIEHFATAKQLAIAPEELQETLDDKRREVSRMQCEARRQDEQFATLQSDLRSALDLMMRSHIDAVGGPAQELGPDDFLPCDVREHLCFSPHGLAVVADLFQKYKACMASSEPRPRNMMAPGERPTASFEEEAKLLRQRLLEELQQVAAVLGQESSGELLRHQTERELLRAAAWGDTDTLEELLPVVAAASAAPGDPALRSWTAWHAAAAHGQADSLHTLYEHAARERVDAGPALSQQTAAGLPPLAVACLQGYPDAVAALLSMGAPVGTPDPRGNTPLFWAAASSADTESVHRIAQILLNARASADKRNGSGQAAGIAAQAASLCDGWPRDTVTGAAAEEELAAHEPYCCIRAAGAHGEGGEGLLAQAAKRLRPPVRDSAGFLRNRRAREQAALSGPEADLGCWSEVVTDYTHAGLAQGAGASQALVLTSERLLLFGARDWALHRAAGLHELSAVLLPASSGSVLVLRCARWPDMVLDVPGRARLAAELRLALRTLQPQRDTATSWPPSTPPSSHCSAPAGNR</sequence>
<proteinExistence type="predicted"/>
<keyword evidence="1" id="KW-0677">Repeat</keyword>
<dbReference type="SUPFAM" id="SSF48403">
    <property type="entry name" value="Ankyrin repeat"/>
    <property type="match status" value="1"/>
</dbReference>
<feature type="compositionally biased region" description="Gly residues" evidence="3">
    <location>
        <begin position="67"/>
        <end position="80"/>
    </location>
</feature>
<evidence type="ECO:0000313" key="4">
    <source>
        <dbReference type="EMBL" id="CAK0790714.1"/>
    </source>
</evidence>
<dbReference type="InterPro" id="IPR002110">
    <property type="entry name" value="Ankyrin_rpt"/>
</dbReference>
<dbReference type="Gene3D" id="1.25.40.20">
    <property type="entry name" value="Ankyrin repeat-containing domain"/>
    <property type="match status" value="1"/>
</dbReference>
<dbReference type="EMBL" id="CAUYUJ010000470">
    <property type="protein sequence ID" value="CAK0790714.1"/>
    <property type="molecule type" value="Genomic_DNA"/>
</dbReference>
<evidence type="ECO:0000256" key="3">
    <source>
        <dbReference type="SAM" id="MobiDB-lite"/>
    </source>
</evidence>
<feature type="compositionally biased region" description="Basic residues" evidence="3">
    <location>
        <begin position="1"/>
        <end position="46"/>
    </location>
</feature>
<keyword evidence="5" id="KW-1185">Reference proteome</keyword>
<dbReference type="InterPro" id="IPR036770">
    <property type="entry name" value="Ankyrin_rpt-contain_sf"/>
</dbReference>
<evidence type="ECO:0000256" key="1">
    <source>
        <dbReference type="ARBA" id="ARBA00022737"/>
    </source>
</evidence>
<reference evidence="4" key="1">
    <citation type="submission" date="2023-10" db="EMBL/GenBank/DDBJ databases">
        <authorList>
            <person name="Chen Y."/>
            <person name="Shah S."/>
            <person name="Dougan E. K."/>
            <person name="Thang M."/>
            <person name="Chan C."/>
        </authorList>
    </citation>
    <scope>NUCLEOTIDE SEQUENCE [LARGE SCALE GENOMIC DNA]</scope>
</reference>
<evidence type="ECO:0000313" key="5">
    <source>
        <dbReference type="Proteomes" id="UP001189429"/>
    </source>
</evidence>
<feature type="compositionally biased region" description="Low complexity" evidence="3">
    <location>
        <begin position="723"/>
        <end position="744"/>
    </location>
</feature>
<feature type="region of interest" description="Disordered" evidence="3">
    <location>
        <begin position="1"/>
        <end position="117"/>
    </location>
</feature>
<gene>
    <name evidence="4" type="ORF">PCOR1329_LOCUS1926</name>
</gene>
<dbReference type="Proteomes" id="UP001189429">
    <property type="component" value="Unassembled WGS sequence"/>
</dbReference>
<name>A0ABN9PEC1_9DINO</name>